<dbReference type="AlphaFoldDB" id="A0A7G2DC37"/>
<dbReference type="REBASE" id="443438">
    <property type="entry name" value="Tsp35cMcrBCP"/>
</dbReference>
<gene>
    <name evidence="1" type="ORF">TIRI35C_1376</name>
</gene>
<reference evidence="1 2" key="1">
    <citation type="submission" date="2020-09" db="EMBL/GenBank/DDBJ databases">
        <authorList>
            <person name="Courtine D."/>
        </authorList>
    </citation>
    <scope>NUCLEOTIDE SEQUENCE [LARGE SCALE GENOMIC DNA]</scope>
    <source>
        <strain evidence="1 2">IRI35c</strain>
    </source>
</reference>
<organism evidence="1 2">
    <name type="scientific">Thermococcus camini</name>
    <dbReference type="NCBI Taxonomy" id="2016373"/>
    <lineage>
        <taxon>Archaea</taxon>
        <taxon>Methanobacteriati</taxon>
        <taxon>Methanobacteriota</taxon>
        <taxon>Thermococci</taxon>
        <taxon>Thermococcales</taxon>
        <taxon>Thermococcaceae</taxon>
        <taxon>Thermococcus</taxon>
    </lineage>
</organism>
<keyword evidence="2" id="KW-1185">Reference proteome</keyword>
<dbReference type="PANTHER" id="PTHR38733:SF1">
    <property type="entry name" value="TYPE IV METHYL-DIRECTED RESTRICTION ENZYME ECOKMCRBC"/>
    <property type="match status" value="1"/>
</dbReference>
<evidence type="ECO:0000313" key="1">
    <source>
        <dbReference type="EMBL" id="CAD5244530.1"/>
    </source>
</evidence>
<dbReference type="PANTHER" id="PTHR38733">
    <property type="entry name" value="PROTEIN MCRC"/>
    <property type="match status" value="1"/>
</dbReference>
<dbReference type="InterPro" id="IPR019292">
    <property type="entry name" value="McrC"/>
</dbReference>
<sequence length="468" mass="54616">MKIIRVPEHSIDYFPNSPLWRAVPKLPIELVKNQDFREFISQINNGHNPPILIKKYNRLVAGPYIGFAIYEDRISRRRYQIEIYPKVFRRGAPSKDGWKLVLKLADLYYNIGLREYNIKTSLAVEGKSPFLDIILNIFANSLLNELRFGVYGEFITYEERSSSLRGQLLVEREVLKLPTQKHKFDTRYKKFTADNPLNQILKYALYLGLQYAYRKETKKILSEAWDILNDISLVPITSDSIERVTLNSLNLRFKLPLELAKMIITGLEYHSHIQSPGFFINMPDVFEFLVYKLFDTVLMQNYMVRYHPQDKEFVIEQPRKFINEPPQPDIIIESKSGKPLLIVDAKYKPLYCRDCMEKKRYVKNSSDLYQLYSYVKLYGVRGGLLVYPMLKNPYTEYNQWLCDVSSTSKCGNSIFHFFDGTKLGILGIDLGHVIRDSIKVFSGKIVKVSPEIQEQLIMYINSLSKGTK</sequence>
<name>A0A7G2DC37_9EURY</name>
<dbReference type="KEGG" id="tcq:TIRI35C_1376"/>
<accession>A0A7G2DC37</accession>
<proteinExistence type="predicted"/>
<dbReference type="Pfam" id="PF10117">
    <property type="entry name" value="McrBC"/>
    <property type="match status" value="1"/>
</dbReference>
<protein>
    <submittedName>
        <fullName evidence="1">Putative 5-methylcytosine restriction system, catalytic subunit</fullName>
    </submittedName>
</protein>
<evidence type="ECO:0000313" key="2">
    <source>
        <dbReference type="Proteomes" id="UP000516304"/>
    </source>
</evidence>
<dbReference type="EMBL" id="LR881183">
    <property type="protein sequence ID" value="CAD5244530.1"/>
    <property type="molecule type" value="Genomic_DNA"/>
</dbReference>
<dbReference type="Proteomes" id="UP000516304">
    <property type="component" value="Chromosome TIRI35C"/>
</dbReference>